<name>A0A7J0DJP9_9ERIC</name>
<dbReference type="Proteomes" id="UP000585474">
    <property type="component" value="Unassembled WGS sequence"/>
</dbReference>
<dbReference type="EMBL" id="BJWL01000249">
    <property type="protein sequence ID" value="GFS36407.1"/>
    <property type="molecule type" value="Genomic_DNA"/>
</dbReference>
<feature type="coiled-coil region" evidence="1">
    <location>
        <begin position="351"/>
        <end position="385"/>
    </location>
</feature>
<evidence type="ECO:0000313" key="3">
    <source>
        <dbReference type="EMBL" id="GFS36407.1"/>
    </source>
</evidence>
<evidence type="ECO:0000256" key="1">
    <source>
        <dbReference type="SAM" id="Coils"/>
    </source>
</evidence>
<keyword evidence="1" id="KW-0175">Coiled coil</keyword>
<feature type="region of interest" description="Disordered" evidence="2">
    <location>
        <begin position="270"/>
        <end position="293"/>
    </location>
</feature>
<proteinExistence type="predicted"/>
<reference evidence="4" key="1">
    <citation type="submission" date="2019-07" db="EMBL/GenBank/DDBJ databases">
        <title>De Novo Assembly of kiwifruit Actinidia rufa.</title>
        <authorList>
            <person name="Sugita-Konishi S."/>
            <person name="Sato K."/>
            <person name="Mori E."/>
            <person name="Abe Y."/>
            <person name="Kisaki G."/>
            <person name="Hamano K."/>
            <person name="Suezawa K."/>
            <person name="Otani M."/>
            <person name="Fukuda T."/>
            <person name="Manabe T."/>
            <person name="Gomi K."/>
            <person name="Tabuchi M."/>
            <person name="Akimitsu K."/>
            <person name="Kataoka I."/>
        </authorList>
    </citation>
    <scope>NUCLEOTIDE SEQUENCE [LARGE SCALE GENOMIC DNA]</scope>
    <source>
        <strain evidence="4">cv. Fuchu</strain>
    </source>
</reference>
<protein>
    <submittedName>
        <fullName evidence="3">Uncharacterized protein</fullName>
    </submittedName>
</protein>
<organism evidence="3 4">
    <name type="scientific">Actinidia rufa</name>
    <dbReference type="NCBI Taxonomy" id="165716"/>
    <lineage>
        <taxon>Eukaryota</taxon>
        <taxon>Viridiplantae</taxon>
        <taxon>Streptophyta</taxon>
        <taxon>Embryophyta</taxon>
        <taxon>Tracheophyta</taxon>
        <taxon>Spermatophyta</taxon>
        <taxon>Magnoliopsida</taxon>
        <taxon>eudicotyledons</taxon>
        <taxon>Gunneridae</taxon>
        <taxon>Pentapetalae</taxon>
        <taxon>asterids</taxon>
        <taxon>Ericales</taxon>
        <taxon>Actinidiaceae</taxon>
        <taxon>Actinidia</taxon>
    </lineage>
</organism>
<feature type="region of interest" description="Disordered" evidence="2">
    <location>
        <begin position="142"/>
        <end position="171"/>
    </location>
</feature>
<sequence length="460" mass="50024">MTNEVDQHPPLPPEESSPQEKLSEIEVPSSPATELNIMTQGNLDRLRETCSFPLGVRTRIPGNGETILSAGDGPGLESGWLYFKARPGKNILKGTPNNIKGWKKRFFFISGDDWEFHPSIPCKEGAVRVLRSWGALGGEAEGNIGGGAATSASDASESSHSKDVPRPEVPSRDDSVEFIRIIGKEMRRILPHIPDLTLLRWSGGKVRDPFLAMSKRIKLSQLAKVVAEKTTTSSSKGVVISEVSEMASKKRPLDDGSKGKQVAPLLEAKKTKTSSGTHVVPARPPIPGEGSTAKSVPGEALGLHALVMASVATAEKILARVILPADKEKVQKLTFDQVVTKFLHVLGQCKGKKAAEEIEARNKEVARLESRVAKLEKSQNLAKGRIIAAFKESEDFQEAVGGSASSYFGNDFDFCKKQVAHQYPNLGIDFDDIKMHQDFLAKVEAEVEEKAAEERGEQDD</sequence>
<dbReference type="OrthoDB" id="10458650at2759"/>
<gene>
    <name evidence="3" type="ORF">Acr_00g0045780</name>
</gene>
<keyword evidence="4" id="KW-1185">Reference proteome</keyword>
<accession>A0A7J0DJP9</accession>
<evidence type="ECO:0000313" key="4">
    <source>
        <dbReference type="Proteomes" id="UP000585474"/>
    </source>
</evidence>
<comment type="caution">
    <text evidence="3">The sequence shown here is derived from an EMBL/GenBank/DDBJ whole genome shotgun (WGS) entry which is preliminary data.</text>
</comment>
<feature type="compositionally biased region" description="Basic and acidic residues" evidence="2">
    <location>
        <begin position="157"/>
        <end position="171"/>
    </location>
</feature>
<dbReference type="AlphaFoldDB" id="A0A7J0DJP9"/>
<evidence type="ECO:0000256" key="2">
    <source>
        <dbReference type="SAM" id="MobiDB-lite"/>
    </source>
</evidence>
<feature type="region of interest" description="Disordered" evidence="2">
    <location>
        <begin position="1"/>
        <end position="31"/>
    </location>
</feature>